<dbReference type="AlphaFoldDB" id="A0A7V5NXP2"/>
<evidence type="ECO:0000313" key="2">
    <source>
        <dbReference type="EMBL" id="HHI89184.1"/>
    </source>
</evidence>
<keyword evidence="1" id="KW-0472">Membrane</keyword>
<evidence type="ECO:0008006" key="3">
    <source>
        <dbReference type="Google" id="ProtNLM"/>
    </source>
</evidence>
<keyword evidence="1" id="KW-0812">Transmembrane</keyword>
<gene>
    <name evidence="2" type="ORF">ENK01_04440</name>
</gene>
<accession>A0A7V5NXP2</accession>
<evidence type="ECO:0000256" key="1">
    <source>
        <dbReference type="SAM" id="Phobius"/>
    </source>
</evidence>
<dbReference type="EMBL" id="DROP01000296">
    <property type="protein sequence ID" value="HHI89184.1"/>
    <property type="molecule type" value="Genomic_DNA"/>
</dbReference>
<dbReference type="Proteomes" id="UP000885806">
    <property type="component" value="Unassembled WGS sequence"/>
</dbReference>
<reference evidence="2" key="1">
    <citation type="journal article" date="2020" name="mSystems">
        <title>Genome- and Community-Level Interaction Insights into Carbon Utilization and Element Cycling Functions of Hydrothermarchaeota in Hydrothermal Sediment.</title>
        <authorList>
            <person name="Zhou Z."/>
            <person name="Liu Y."/>
            <person name="Xu W."/>
            <person name="Pan J."/>
            <person name="Luo Z.H."/>
            <person name="Li M."/>
        </authorList>
    </citation>
    <scope>NUCLEOTIDE SEQUENCE [LARGE SCALE GENOMIC DNA]</scope>
    <source>
        <strain evidence="2">HyVt-538</strain>
    </source>
</reference>
<keyword evidence="1" id="KW-1133">Transmembrane helix</keyword>
<feature type="transmembrane region" description="Helical" evidence="1">
    <location>
        <begin position="53"/>
        <end position="69"/>
    </location>
</feature>
<proteinExistence type="predicted"/>
<comment type="caution">
    <text evidence="2">The sequence shown here is derived from an EMBL/GenBank/DDBJ whole genome shotgun (WGS) entry which is preliminary data.</text>
</comment>
<sequence length="116" mass="13618">MDKDIEAMSPQMRKYEMLKSYNAQRKSILPAALLLALAGFSGAHRLIRKDYMRGLAILLIWAVVLIFYWRTKNQDLLTYGLAVYGLFLVVEYYLLTRYYDKADARLKAELARKYRV</sequence>
<organism evidence="2">
    <name type="scientific">Hellea balneolensis</name>
    <dbReference type="NCBI Taxonomy" id="287478"/>
    <lineage>
        <taxon>Bacteria</taxon>
        <taxon>Pseudomonadati</taxon>
        <taxon>Pseudomonadota</taxon>
        <taxon>Alphaproteobacteria</taxon>
        <taxon>Maricaulales</taxon>
        <taxon>Robiginitomaculaceae</taxon>
        <taxon>Hellea</taxon>
    </lineage>
</organism>
<protein>
    <recommendedName>
        <fullName evidence="3">TM2 domain-containing protein</fullName>
    </recommendedName>
</protein>
<feature type="transmembrane region" description="Helical" evidence="1">
    <location>
        <begin position="76"/>
        <end position="95"/>
    </location>
</feature>
<name>A0A7V5NXP2_9PROT</name>